<evidence type="ECO:0000256" key="2">
    <source>
        <dbReference type="ARBA" id="ARBA00022614"/>
    </source>
</evidence>
<feature type="signal peptide" evidence="10">
    <location>
        <begin position="1"/>
        <end position="18"/>
    </location>
</feature>
<evidence type="ECO:0000313" key="13">
    <source>
        <dbReference type="Proteomes" id="UP001174677"/>
    </source>
</evidence>
<comment type="caution">
    <text evidence="12">The sequence shown here is derived from an EMBL/GenBank/DDBJ whole genome shotgun (WGS) entry which is preliminary data.</text>
</comment>
<dbReference type="Proteomes" id="UP001174677">
    <property type="component" value="Chromosome 18"/>
</dbReference>
<keyword evidence="13" id="KW-1185">Reference proteome</keyword>
<comment type="subcellular location">
    <subcellularLocation>
        <location evidence="1">Membrane</location>
        <topology evidence="1">Single-pass type I membrane protein</topology>
    </subcellularLocation>
</comment>
<dbReference type="InterPro" id="IPR001611">
    <property type="entry name" value="Leu-rich_rpt"/>
</dbReference>
<dbReference type="Gene3D" id="3.80.10.10">
    <property type="entry name" value="Ribonuclease Inhibitor"/>
    <property type="match status" value="1"/>
</dbReference>
<dbReference type="EMBL" id="JARPOI010000018">
    <property type="protein sequence ID" value="KAJ9135483.1"/>
    <property type="molecule type" value="Genomic_DNA"/>
</dbReference>
<feature type="chain" id="PRO_5046344473" description="Leucine-rich repeat-containing N-terminal plant-type domain-containing protein" evidence="10">
    <location>
        <begin position="19"/>
        <end position="179"/>
    </location>
</feature>
<evidence type="ECO:0000256" key="3">
    <source>
        <dbReference type="ARBA" id="ARBA00022692"/>
    </source>
</evidence>
<dbReference type="InterPro" id="IPR046956">
    <property type="entry name" value="RLP23-like"/>
</dbReference>
<evidence type="ECO:0000259" key="11">
    <source>
        <dbReference type="Pfam" id="PF08263"/>
    </source>
</evidence>
<keyword evidence="4 10" id="KW-0732">Signal</keyword>
<keyword evidence="2" id="KW-0433">Leucine-rich repeat</keyword>
<evidence type="ECO:0000256" key="10">
    <source>
        <dbReference type="SAM" id="SignalP"/>
    </source>
</evidence>
<dbReference type="InterPro" id="IPR032675">
    <property type="entry name" value="LRR_dom_sf"/>
</dbReference>
<feature type="domain" description="Leucine-rich repeat-containing N-terminal plant-type" evidence="11">
    <location>
        <begin position="28"/>
        <end position="65"/>
    </location>
</feature>
<evidence type="ECO:0000256" key="5">
    <source>
        <dbReference type="ARBA" id="ARBA00022737"/>
    </source>
</evidence>
<evidence type="ECO:0000256" key="9">
    <source>
        <dbReference type="ARBA" id="ARBA00023180"/>
    </source>
</evidence>
<sequence>MDSVKLLSLLLLIGVVYLQSITFGYCPKNERDALVKFKQGLTDPSGRLSSCVGEDCCSWRGVTCNNRTGRIFRLNLHNPYANPDDMFDTSGTAHELGGKIDPSLLHLRDLTYLDLSINNFEGAQIPTFICALNKLTYLNLPGASFGGTIPPTLGNLSSLQFLDLSDNVGVESSICYLLY</sequence>
<name>A0ABQ9KDZ3_HEVBR</name>
<keyword evidence="9" id="KW-0325">Glycoprotein</keyword>
<keyword evidence="8" id="KW-0675">Receptor</keyword>
<protein>
    <recommendedName>
        <fullName evidence="11">Leucine-rich repeat-containing N-terminal plant-type domain-containing protein</fullName>
    </recommendedName>
</protein>
<keyword evidence="3" id="KW-0812">Transmembrane</keyword>
<keyword evidence="6" id="KW-1133">Transmembrane helix</keyword>
<keyword evidence="7" id="KW-0472">Membrane</keyword>
<accession>A0ABQ9KDZ3</accession>
<evidence type="ECO:0000256" key="7">
    <source>
        <dbReference type="ARBA" id="ARBA00023136"/>
    </source>
</evidence>
<evidence type="ECO:0000313" key="12">
    <source>
        <dbReference type="EMBL" id="KAJ9135483.1"/>
    </source>
</evidence>
<dbReference type="SUPFAM" id="SSF52058">
    <property type="entry name" value="L domain-like"/>
    <property type="match status" value="1"/>
</dbReference>
<keyword evidence="5" id="KW-0677">Repeat</keyword>
<evidence type="ECO:0000256" key="8">
    <source>
        <dbReference type="ARBA" id="ARBA00023170"/>
    </source>
</evidence>
<reference evidence="12 13" key="1">
    <citation type="journal article" date="2023" name="Plant Biotechnol. J.">
        <title>Chromosome-level wild Hevea brasiliensis genome provides new tools for genomic-assisted breeding and valuable loci to elevate rubber yield.</title>
        <authorList>
            <person name="Cheng H."/>
            <person name="Song X."/>
            <person name="Hu Y."/>
            <person name="Wu T."/>
            <person name="Yang Q."/>
            <person name="An Z."/>
            <person name="Feng S."/>
            <person name="Deng Z."/>
            <person name="Wu W."/>
            <person name="Zeng X."/>
            <person name="Tu M."/>
            <person name="Wang X."/>
            <person name="Huang H."/>
        </authorList>
    </citation>
    <scope>NUCLEOTIDE SEQUENCE [LARGE SCALE GENOMIC DNA]</scope>
    <source>
        <strain evidence="12">MT/VB/25A 57/8</strain>
    </source>
</reference>
<dbReference type="InterPro" id="IPR013210">
    <property type="entry name" value="LRR_N_plant-typ"/>
</dbReference>
<gene>
    <name evidence="12" type="ORF">P3X46_032663</name>
</gene>
<dbReference type="PANTHER" id="PTHR48063:SF81">
    <property type="entry name" value="LEUCINE-RICH REPEAT-CONTAINING N-TERMINAL PLANT-TYPE DOMAIN-CONTAINING PROTEIN"/>
    <property type="match status" value="1"/>
</dbReference>
<dbReference type="PANTHER" id="PTHR48063">
    <property type="entry name" value="LRR RECEPTOR-LIKE KINASE"/>
    <property type="match status" value="1"/>
</dbReference>
<dbReference type="Pfam" id="PF08263">
    <property type="entry name" value="LRRNT_2"/>
    <property type="match status" value="1"/>
</dbReference>
<proteinExistence type="predicted"/>
<evidence type="ECO:0000256" key="1">
    <source>
        <dbReference type="ARBA" id="ARBA00004479"/>
    </source>
</evidence>
<evidence type="ECO:0000256" key="4">
    <source>
        <dbReference type="ARBA" id="ARBA00022729"/>
    </source>
</evidence>
<organism evidence="12 13">
    <name type="scientific">Hevea brasiliensis</name>
    <name type="common">Para rubber tree</name>
    <name type="synonym">Siphonia brasiliensis</name>
    <dbReference type="NCBI Taxonomy" id="3981"/>
    <lineage>
        <taxon>Eukaryota</taxon>
        <taxon>Viridiplantae</taxon>
        <taxon>Streptophyta</taxon>
        <taxon>Embryophyta</taxon>
        <taxon>Tracheophyta</taxon>
        <taxon>Spermatophyta</taxon>
        <taxon>Magnoliopsida</taxon>
        <taxon>eudicotyledons</taxon>
        <taxon>Gunneridae</taxon>
        <taxon>Pentapetalae</taxon>
        <taxon>rosids</taxon>
        <taxon>fabids</taxon>
        <taxon>Malpighiales</taxon>
        <taxon>Euphorbiaceae</taxon>
        <taxon>Crotonoideae</taxon>
        <taxon>Micrandreae</taxon>
        <taxon>Hevea</taxon>
    </lineage>
</organism>
<dbReference type="Pfam" id="PF00560">
    <property type="entry name" value="LRR_1"/>
    <property type="match status" value="1"/>
</dbReference>
<evidence type="ECO:0000256" key="6">
    <source>
        <dbReference type="ARBA" id="ARBA00022989"/>
    </source>
</evidence>